<sequence length="188" mass="22255">MRATKRLTLPKVEVEISKEIYSSSTAEDTIKISEEEKASWFKSTLETSGRMVEHFDIEIKIFSRVTLKENILSRRYDSNKDLYVIIRKDWQMMVLRETKRNLRRYSYSIENVEARQRVRQQAPRDILPQYNERRVHNTLSLQPFTRAYVDSVNKELVAYKSKDEFEAKDFISIIKKLANQSKGLPKDG</sequence>
<dbReference type="EMBL" id="CM042038">
    <property type="protein sequence ID" value="KAI3733008.1"/>
    <property type="molecule type" value="Genomic_DNA"/>
</dbReference>
<keyword evidence="2" id="KW-1185">Reference proteome</keyword>
<evidence type="ECO:0000313" key="2">
    <source>
        <dbReference type="Proteomes" id="UP001056120"/>
    </source>
</evidence>
<proteinExistence type="predicted"/>
<reference evidence="2" key="1">
    <citation type="journal article" date="2022" name="Mol. Ecol. Resour.">
        <title>The genomes of chicory, endive, great burdock and yacon provide insights into Asteraceae palaeo-polyploidization history and plant inulin production.</title>
        <authorList>
            <person name="Fan W."/>
            <person name="Wang S."/>
            <person name="Wang H."/>
            <person name="Wang A."/>
            <person name="Jiang F."/>
            <person name="Liu H."/>
            <person name="Zhao H."/>
            <person name="Xu D."/>
            <person name="Zhang Y."/>
        </authorList>
    </citation>
    <scope>NUCLEOTIDE SEQUENCE [LARGE SCALE GENOMIC DNA]</scope>
    <source>
        <strain evidence="2">cv. Yunnan</strain>
    </source>
</reference>
<accession>A0ACB9CFR7</accession>
<evidence type="ECO:0000313" key="1">
    <source>
        <dbReference type="EMBL" id="KAI3733008.1"/>
    </source>
</evidence>
<organism evidence="1 2">
    <name type="scientific">Smallanthus sonchifolius</name>
    <dbReference type="NCBI Taxonomy" id="185202"/>
    <lineage>
        <taxon>Eukaryota</taxon>
        <taxon>Viridiplantae</taxon>
        <taxon>Streptophyta</taxon>
        <taxon>Embryophyta</taxon>
        <taxon>Tracheophyta</taxon>
        <taxon>Spermatophyta</taxon>
        <taxon>Magnoliopsida</taxon>
        <taxon>eudicotyledons</taxon>
        <taxon>Gunneridae</taxon>
        <taxon>Pentapetalae</taxon>
        <taxon>asterids</taxon>
        <taxon>campanulids</taxon>
        <taxon>Asterales</taxon>
        <taxon>Asteraceae</taxon>
        <taxon>Asteroideae</taxon>
        <taxon>Heliantheae alliance</taxon>
        <taxon>Millerieae</taxon>
        <taxon>Smallanthus</taxon>
    </lineage>
</organism>
<comment type="caution">
    <text evidence="1">The sequence shown here is derived from an EMBL/GenBank/DDBJ whole genome shotgun (WGS) entry which is preliminary data.</text>
</comment>
<name>A0ACB9CFR7_9ASTR</name>
<dbReference type="Proteomes" id="UP001056120">
    <property type="component" value="Linkage Group LG21"/>
</dbReference>
<gene>
    <name evidence="1" type="ORF">L1987_64222</name>
</gene>
<reference evidence="1 2" key="2">
    <citation type="journal article" date="2022" name="Mol. Ecol. Resour.">
        <title>The genomes of chicory, endive, great burdock and yacon provide insights into Asteraceae paleo-polyploidization history and plant inulin production.</title>
        <authorList>
            <person name="Fan W."/>
            <person name="Wang S."/>
            <person name="Wang H."/>
            <person name="Wang A."/>
            <person name="Jiang F."/>
            <person name="Liu H."/>
            <person name="Zhao H."/>
            <person name="Xu D."/>
            <person name="Zhang Y."/>
        </authorList>
    </citation>
    <scope>NUCLEOTIDE SEQUENCE [LARGE SCALE GENOMIC DNA]</scope>
    <source>
        <strain evidence="2">cv. Yunnan</strain>
        <tissue evidence="1">Leaves</tissue>
    </source>
</reference>
<protein>
    <submittedName>
        <fullName evidence="1">Uncharacterized protein</fullName>
    </submittedName>
</protein>